<evidence type="ECO:0000256" key="5">
    <source>
        <dbReference type="ARBA" id="ARBA00022692"/>
    </source>
</evidence>
<dbReference type="PATRIC" id="fig|1263870.3.peg.7178"/>
<evidence type="ECO:0000256" key="3">
    <source>
        <dbReference type="ARBA" id="ARBA00021718"/>
    </source>
</evidence>
<dbReference type="NCBIfam" id="TIGR01402">
    <property type="entry name" value="fliQ"/>
    <property type="match status" value="1"/>
</dbReference>
<dbReference type="GO" id="GO:0009306">
    <property type="term" value="P:protein secretion"/>
    <property type="evidence" value="ECO:0007669"/>
    <property type="project" value="InterPro"/>
</dbReference>
<comment type="caution">
    <text evidence="10">The sequence shown here is derived from an EMBL/GenBank/DDBJ whole genome shotgun (WGS) entry which is preliminary data.</text>
</comment>
<dbReference type="Proteomes" id="UP000011885">
    <property type="component" value="Unassembled WGS sequence"/>
</dbReference>
<sequence length="88" mass="9399">MLEPSSAVDLIREALIVAIVLATPMLLIGMAAGLAIGLIQALTQIQDQTVSFVPKILAMAAVLVVCMPWLMTRMIEFTRSVFENAGGL</sequence>
<dbReference type="InterPro" id="IPR006305">
    <property type="entry name" value="FliQ"/>
</dbReference>
<comment type="similarity">
    <text evidence="2 9">Belongs to the FliQ/MopD/SpaQ family.</text>
</comment>
<keyword evidence="4 9" id="KW-1003">Cell membrane</keyword>
<feature type="transmembrane region" description="Helical" evidence="9">
    <location>
        <begin position="14"/>
        <end position="40"/>
    </location>
</feature>
<keyword evidence="7 9" id="KW-0472">Membrane</keyword>
<comment type="subcellular location">
    <subcellularLocation>
        <location evidence="1 9">Cell membrane</location>
        <topology evidence="1">Multi-pass membrane protein</topology>
    </subcellularLocation>
    <subcellularLocation>
        <location evidence="9">Bacterial flagellum basal body</location>
    </subcellularLocation>
</comment>
<evidence type="ECO:0000256" key="4">
    <source>
        <dbReference type="ARBA" id="ARBA00022475"/>
    </source>
</evidence>
<dbReference type="RefSeq" id="WP_008689336.1">
    <property type="nucleotide sequence ID" value="NZ_ANOH01000481.1"/>
</dbReference>
<evidence type="ECO:0000313" key="11">
    <source>
        <dbReference type="Proteomes" id="UP000011885"/>
    </source>
</evidence>
<keyword evidence="11" id="KW-1185">Reference proteome</keyword>
<dbReference type="PRINTS" id="PR00952">
    <property type="entry name" value="TYPE3IMQPROT"/>
</dbReference>
<dbReference type="AlphaFoldDB" id="M5TRW7"/>
<evidence type="ECO:0000256" key="6">
    <source>
        <dbReference type="ARBA" id="ARBA00022989"/>
    </source>
</evidence>
<dbReference type="EMBL" id="ANOH01000481">
    <property type="protein sequence ID" value="EMI51789.1"/>
    <property type="molecule type" value="Genomic_DNA"/>
</dbReference>
<evidence type="ECO:0000313" key="10">
    <source>
        <dbReference type="EMBL" id="EMI51789.1"/>
    </source>
</evidence>
<evidence type="ECO:0000256" key="2">
    <source>
        <dbReference type="ARBA" id="ARBA00006156"/>
    </source>
</evidence>
<name>M5TRW7_9BACT</name>
<gene>
    <name evidence="9" type="primary">fliQ</name>
    <name evidence="10" type="ORF">RSSM_06766</name>
</gene>
<evidence type="ECO:0000256" key="7">
    <source>
        <dbReference type="ARBA" id="ARBA00023136"/>
    </source>
</evidence>
<keyword evidence="5 9" id="KW-0812">Transmembrane</keyword>
<feature type="transmembrane region" description="Helical" evidence="9">
    <location>
        <begin position="52"/>
        <end position="70"/>
    </location>
</feature>
<evidence type="ECO:0000256" key="8">
    <source>
        <dbReference type="ARBA" id="ARBA00023143"/>
    </source>
</evidence>
<evidence type="ECO:0000256" key="9">
    <source>
        <dbReference type="RuleBase" id="RU364090"/>
    </source>
</evidence>
<organism evidence="10 11">
    <name type="scientific">Rhodopirellula sallentina SM41</name>
    <dbReference type="NCBI Taxonomy" id="1263870"/>
    <lineage>
        <taxon>Bacteria</taxon>
        <taxon>Pseudomonadati</taxon>
        <taxon>Planctomycetota</taxon>
        <taxon>Planctomycetia</taxon>
        <taxon>Pirellulales</taxon>
        <taxon>Pirellulaceae</taxon>
        <taxon>Rhodopirellula</taxon>
    </lineage>
</organism>
<dbReference type="InterPro" id="IPR002191">
    <property type="entry name" value="Bac_export_3"/>
</dbReference>
<comment type="function">
    <text evidence="9">Role in flagellar biosynthesis.</text>
</comment>
<dbReference type="PANTHER" id="PTHR34040">
    <property type="entry name" value="FLAGELLAR BIOSYNTHETIC PROTEIN FLIQ"/>
    <property type="match status" value="1"/>
</dbReference>
<evidence type="ECO:0000256" key="1">
    <source>
        <dbReference type="ARBA" id="ARBA00004651"/>
    </source>
</evidence>
<accession>M5TRW7</accession>
<dbReference type="OrthoDB" id="9806440at2"/>
<reference evidence="10 11" key="1">
    <citation type="journal article" date="2013" name="Mar. Genomics">
        <title>Expression of sulfatases in Rhodopirellula baltica and the diversity of sulfatases in the genus Rhodopirellula.</title>
        <authorList>
            <person name="Wegner C.E."/>
            <person name="Richter-Heitmann T."/>
            <person name="Klindworth A."/>
            <person name="Klockow C."/>
            <person name="Richter M."/>
            <person name="Achstetter T."/>
            <person name="Glockner F.O."/>
            <person name="Harder J."/>
        </authorList>
    </citation>
    <scope>NUCLEOTIDE SEQUENCE [LARGE SCALE GENOMIC DNA]</scope>
    <source>
        <strain evidence="10 11">SM41</strain>
    </source>
</reference>
<dbReference type="Pfam" id="PF01313">
    <property type="entry name" value="Bac_export_3"/>
    <property type="match status" value="1"/>
</dbReference>
<proteinExistence type="inferred from homology"/>
<dbReference type="GO" id="GO:0044780">
    <property type="term" value="P:bacterial-type flagellum assembly"/>
    <property type="evidence" value="ECO:0007669"/>
    <property type="project" value="InterPro"/>
</dbReference>
<dbReference type="PANTHER" id="PTHR34040:SF2">
    <property type="entry name" value="FLAGELLAR BIOSYNTHETIC PROTEIN FLIQ"/>
    <property type="match status" value="1"/>
</dbReference>
<dbReference type="GO" id="GO:0005886">
    <property type="term" value="C:plasma membrane"/>
    <property type="evidence" value="ECO:0007669"/>
    <property type="project" value="UniProtKB-SubCell"/>
</dbReference>
<protein>
    <recommendedName>
        <fullName evidence="3 9">Flagellar biosynthetic protein FliQ</fullName>
    </recommendedName>
</protein>
<dbReference type="PIRSF" id="PIRSF004669">
    <property type="entry name" value="FliQ"/>
    <property type="match status" value="1"/>
</dbReference>
<dbReference type="GO" id="GO:0009425">
    <property type="term" value="C:bacterial-type flagellum basal body"/>
    <property type="evidence" value="ECO:0007669"/>
    <property type="project" value="UniProtKB-SubCell"/>
</dbReference>
<keyword evidence="8 9" id="KW-0975">Bacterial flagellum</keyword>
<keyword evidence="6 9" id="KW-1133">Transmembrane helix</keyword>